<comment type="similarity">
    <text evidence="2">Belongs to the thymidylate kinase family.</text>
</comment>
<sequence>MINGYLSNTHDLDDRAVHLLFSANRWEAMYAPAGCSRISVREEGLRWPIFLSNFQVCRTSRKTKPCTRKSMSESLKKGVTLVVDRYAFSGVAFSAAKGLDVEWCKAPDRGLLTPDLVFYLDLNTSDAVSRGGFGNERYETFAFQEAVRKVFHLLRTDEWNVRSLPRLMFGLFEQSPG</sequence>
<dbReference type="GO" id="GO:0005634">
    <property type="term" value="C:nucleus"/>
    <property type="evidence" value="ECO:0007669"/>
    <property type="project" value="TreeGrafter"/>
</dbReference>
<dbReference type="InterPro" id="IPR039430">
    <property type="entry name" value="Thymidylate_kin-like_dom"/>
</dbReference>
<dbReference type="PROSITE" id="PS01331">
    <property type="entry name" value="THYMIDYLATE_KINASE"/>
    <property type="match status" value="1"/>
</dbReference>
<dbReference type="GO" id="GO:0006227">
    <property type="term" value="P:dUDP biosynthetic process"/>
    <property type="evidence" value="ECO:0007669"/>
    <property type="project" value="TreeGrafter"/>
</dbReference>
<evidence type="ECO:0000256" key="8">
    <source>
        <dbReference type="ARBA" id="ARBA00022840"/>
    </source>
</evidence>
<gene>
    <name evidence="10" type="ORF">BJ554DRAFT_5931</name>
</gene>
<dbReference type="InterPro" id="IPR027417">
    <property type="entry name" value="P-loop_NTPase"/>
</dbReference>
<evidence type="ECO:0000256" key="6">
    <source>
        <dbReference type="ARBA" id="ARBA00022741"/>
    </source>
</evidence>
<dbReference type="EC" id="2.7.4.9" evidence="3"/>
<dbReference type="PANTHER" id="PTHR10344:SF1">
    <property type="entry name" value="THYMIDYLATE KINASE"/>
    <property type="match status" value="1"/>
</dbReference>
<dbReference type="SUPFAM" id="SSF52540">
    <property type="entry name" value="P-loop containing nucleoside triphosphate hydrolases"/>
    <property type="match status" value="1"/>
</dbReference>
<comment type="caution">
    <text evidence="10">The sequence shown here is derived from an EMBL/GenBank/DDBJ whole genome shotgun (WGS) entry which is preliminary data.</text>
</comment>
<dbReference type="GO" id="GO:0006235">
    <property type="term" value="P:dTTP biosynthetic process"/>
    <property type="evidence" value="ECO:0007669"/>
    <property type="project" value="TreeGrafter"/>
</dbReference>
<evidence type="ECO:0000256" key="7">
    <source>
        <dbReference type="ARBA" id="ARBA00022777"/>
    </source>
</evidence>
<evidence type="ECO:0000259" key="9">
    <source>
        <dbReference type="Pfam" id="PF02223"/>
    </source>
</evidence>
<keyword evidence="5" id="KW-0545">Nucleotide biosynthesis</keyword>
<keyword evidence="4" id="KW-0808">Transferase</keyword>
<evidence type="ECO:0000256" key="2">
    <source>
        <dbReference type="ARBA" id="ARBA00009776"/>
    </source>
</evidence>
<proteinExistence type="inferred from homology"/>
<evidence type="ECO:0000256" key="4">
    <source>
        <dbReference type="ARBA" id="ARBA00022679"/>
    </source>
</evidence>
<dbReference type="EMBL" id="JAEFCI010003080">
    <property type="protein sequence ID" value="KAG5461819.1"/>
    <property type="molecule type" value="Genomic_DNA"/>
</dbReference>
<dbReference type="InterPro" id="IPR018095">
    <property type="entry name" value="Thymidylate_kin_CS"/>
</dbReference>
<evidence type="ECO:0000313" key="11">
    <source>
        <dbReference type="Proteomes" id="UP000673691"/>
    </source>
</evidence>
<dbReference type="GO" id="GO:0004550">
    <property type="term" value="F:nucleoside diphosphate kinase activity"/>
    <property type="evidence" value="ECO:0007669"/>
    <property type="project" value="TreeGrafter"/>
</dbReference>
<reference evidence="10 11" key="1">
    <citation type="journal article" name="Sci. Rep.">
        <title>Genome-scale phylogenetic analyses confirm Olpidium as the closest living zoosporic fungus to the non-flagellated, terrestrial fungi.</title>
        <authorList>
            <person name="Chang Y."/>
            <person name="Rochon D."/>
            <person name="Sekimoto S."/>
            <person name="Wang Y."/>
            <person name="Chovatia M."/>
            <person name="Sandor L."/>
            <person name="Salamov A."/>
            <person name="Grigoriev I.V."/>
            <person name="Stajich J.E."/>
            <person name="Spatafora J.W."/>
        </authorList>
    </citation>
    <scope>NUCLEOTIDE SEQUENCE [LARGE SCALE GENOMIC DNA]</scope>
    <source>
        <strain evidence="10">S191</strain>
    </source>
</reference>
<comment type="pathway">
    <text evidence="1">Pyrimidine metabolism; dTTP biosynthesis.</text>
</comment>
<dbReference type="GO" id="GO:0005524">
    <property type="term" value="F:ATP binding"/>
    <property type="evidence" value="ECO:0007669"/>
    <property type="project" value="UniProtKB-KW"/>
</dbReference>
<feature type="domain" description="Thymidylate kinase-like" evidence="9">
    <location>
        <begin position="68"/>
        <end position="150"/>
    </location>
</feature>
<evidence type="ECO:0000256" key="3">
    <source>
        <dbReference type="ARBA" id="ARBA00012980"/>
    </source>
</evidence>
<name>A0A8H7ZYL0_9FUNG</name>
<dbReference type="Gene3D" id="3.40.50.300">
    <property type="entry name" value="P-loop containing nucleotide triphosphate hydrolases"/>
    <property type="match status" value="1"/>
</dbReference>
<dbReference type="GO" id="GO:0004798">
    <property type="term" value="F:dTMP kinase activity"/>
    <property type="evidence" value="ECO:0007669"/>
    <property type="project" value="UniProtKB-EC"/>
</dbReference>
<keyword evidence="7 10" id="KW-0418">Kinase</keyword>
<dbReference type="OrthoDB" id="425602at2759"/>
<dbReference type="GO" id="GO:0005739">
    <property type="term" value="C:mitochondrion"/>
    <property type="evidence" value="ECO:0007669"/>
    <property type="project" value="TreeGrafter"/>
</dbReference>
<protein>
    <recommendedName>
        <fullName evidence="3">dTMP kinase</fullName>
        <ecNumber evidence="3">2.7.4.9</ecNumber>
    </recommendedName>
</protein>
<keyword evidence="11" id="KW-1185">Reference proteome</keyword>
<dbReference type="Proteomes" id="UP000673691">
    <property type="component" value="Unassembled WGS sequence"/>
</dbReference>
<evidence type="ECO:0000313" key="10">
    <source>
        <dbReference type="EMBL" id="KAG5461819.1"/>
    </source>
</evidence>
<evidence type="ECO:0000256" key="5">
    <source>
        <dbReference type="ARBA" id="ARBA00022727"/>
    </source>
</evidence>
<evidence type="ECO:0000256" key="1">
    <source>
        <dbReference type="ARBA" id="ARBA00004992"/>
    </source>
</evidence>
<dbReference type="Pfam" id="PF02223">
    <property type="entry name" value="Thymidylate_kin"/>
    <property type="match status" value="1"/>
</dbReference>
<dbReference type="GO" id="GO:0006233">
    <property type="term" value="P:dTDP biosynthetic process"/>
    <property type="evidence" value="ECO:0007669"/>
    <property type="project" value="InterPro"/>
</dbReference>
<accession>A0A8H7ZYL0</accession>
<keyword evidence="6" id="KW-0547">Nucleotide-binding</keyword>
<keyword evidence="8" id="KW-0067">ATP-binding</keyword>
<dbReference type="AlphaFoldDB" id="A0A8H7ZYL0"/>
<dbReference type="GO" id="GO:0005829">
    <property type="term" value="C:cytosol"/>
    <property type="evidence" value="ECO:0007669"/>
    <property type="project" value="TreeGrafter"/>
</dbReference>
<organism evidence="10 11">
    <name type="scientific">Olpidium bornovanus</name>
    <dbReference type="NCBI Taxonomy" id="278681"/>
    <lineage>
        <taxon>Eukaryota</taxon>
        <taxon>Fungi</taxon>
        <taxon>Fungi incertae sedis</taxon>
        <taxon>Olpidiomycota</taxon>
        <taxon>Olpidiomycotina</taxon>
        <taxon>Olpidiomycetes</taxon>
        <taxon>Olpidiales</taxon>
        <taxon>Olpidiaceae</taxon>
        <taxon>Olpidium</taxon>
    </lineage>
</organism>
<dbReference type="PANTHER" id="PTHR10344">
    <property type="entry name" value="THYMIDYLATE KINASE"/>
    <property type="match status" value="1"/>
</dbReference>